<dbReference type="InterPro" id="IPR051678">
    <property type="entry name" value="AGP_Transferase"/>
</dbReference>
<feature type="domain" description="Aminoglycoside phosphotransferase" evidence="1">
    <location>
        <begin position="118"/>
        <end position="357"/>
    </location>
</feature>
<dbReference type="Pfam" id="PF01636">
    <property type="entry name" value="APH"/>
    <property type="match status" value="1"/>
</dbReference>
<evidence type="ECO:0000259" key="1">
    <source>
        <dbReference type="Pfam" id="PF01636"/>
    </source>
</evidence>
<dbReference type="PANTHER" id="PTHR21310">
    <property type="entry name" value="AMINOGLYCOSIDE PHOSPHOTRANSFERASE-RELATED-RELATED"/>
    <property type="match status" value="1"/>
</dbReference>
<comment type="caution">
    <text evidence="2">The sequence shown here is derived from an EMBL/GenBank/DDBJ whole genome shotgun (WGS) entry which is preliminary data.</text>
</comment>
<dbReference type="SUPFAM" id="SSF56112">
    <property type="entry name" value="Protein kinase-like (PK-like)"/>
    <property type="match status" value="1"/>
</dbReference>
<name>A0ABR1IEM9_9HYPO</name>
<evidence type="ECO:0000313" key="2">
    <source>
        <dbReference type="EMBL" id="KAK7431680.1"/>
    </source>
</evidence>
<sequence>MPLDVRGFILARWTSFILCLSTLWGLLQDTKRLPLTQEQHDNKTNEPIDPIDEDAANAQTSQDTPDKFPLTEEQIEERIEKFIDSISDDAVCRLASQYNGRRPCSVVRRDRGSFNVCYFVRFSDDVTWVVRIPLDPVIHNVWDKVQSEVTTMRYIECNTTIPIPHVHAYGRGVELIKGGSTTQAFLIYECISGQSLNIRMLTNASKGQRGQFYDDLINILAQLRKLEFPKAGSLMPDPDNGSEPIVGGLLSMATNELQRCCKEQGSLKTFTSEEQYLAYQYHILSETYRLPTEELSCGQAQLELFALDSLANQVPKFTDSPRPNGPFVLAHLDLRCGNIIVTDDLRIHGVIDWEFTGTVPQRLFTPPPWITGHDLAAVAAIPHDRMYPEFLEVLEAKSATSGDCAELRDDWKHLPELTLPMAEIFRHPSSLIRVYYKFIFPMLFKGDRASTVPEFFERQDIARTLAVEVKHRVEESMRYTQYLKDHGLFVIDQQSQANQEWLAKVEQIRKRIE</sequence>
<protein>
    <recommendedName>
        <fullName evidence="1">Aminoglycoside phosphotransferase domain-containing protein</fullName>
    </recommendedName>
</protein>
<dbReference type="Gene3D" id="3.90.1200.10">
    <property type="match status" value="1"/>
</dbReference>
<dbReference type="InterPro" id="IPR011009">
    <property type="entry name" value="Kinase-like_dom_sf"/>
</dbReference>
<evidence type="ECO:0000313" key="3">
    <source>
        <dbReference type="Proteomes" id="UP001498421"/>
    </source>
</evidence>
<gene>
    <name evidence="2" type="ORF">QQZ08_001899</name>
</gene>
<organism evidence="2 3">
    <name type="scientific">Neonectria magnoliae</name>
    <dbReference type="NCBI Taxonomy" id="2732573"/>
    <lineage>
        <taxon>Eukaryota</taxon>
        <taxon>Fungi</taxon>
        <taxon>Dikarya</taxon>
        <taxon>Ascomycota</taxon>
        <taxon>Pezizomycotina</taxon>
        <taxon>Sordariomycetes</taxon>
        <taxon>Hypocreomycetidae</taxon>
        <taxon>Hypocreales</taxon>
        <taxon>Nectriaceae</taxon>
        <taxon>Neonectria</taxon>
    </lineage>
</organism>
<accession>A0ABR1IEM9</accession>
<proteinExistence type="predicted"/>
<keyword evidence="3" id="KW-1185">Reference proteome</keyword>
<dbReference type="PANTHER" id="PTHR21310:SF37">
    <property type="entry name" value="AMINOGLYCOSIDE PHOSPHOTRANSFERASE DOMAIN-CONTAINING PROTEIN"/>
    <property type="match status" value="1"/>
</dbReference>
<dbReference type="EMBL" id="JAZAVK010000010">
    <property type="protein sequence ID" value="KAK7431680.1"/>
    <property type="molecule type" value="Genomic_DNA"/>
</dbReference>
<reference evidence="2 3" key="1">
    <citation type="journal article" date="2025" name="Microbiol. Resour. Announc.">
        <title>Draft genome sequences for Neonectria magnoliae and Neonectria punicea, canker pathogens of Liriodendron tulipifera and Acer saccharum in West Virginia.</title>
        <authorList>
            <person name="Petronek H.M."/>
            <person name="Kasson M.T."/>
            <person name="Metheny A.M."/>
            <person name="Stauder C.M."/>
            <person name="Lovett B."/>
            <person name="Lynch S.C."/>
            <person name="Garnas J.R."/>
            <person name="Kasson L.R."/>
            <person name="Stajich J.E."/>
        </authorList>
    </citation>
    <scope>NUCLEOTIDE SEQUENCE [LARGE SCALE GENOMIC DNA]</scope>
    <source>
        <strain evidence="2 3">NRRL 64651</strain>
    </source>
</reference>
<dbReference type="InterPro" id="IPR002575">
    <property type="entry name" value="Aminoglycoside_PTrfase"/>
</dbReference>
<dbReference type="Proteomes" id="UP001498421">
    <property type="component" value="Unassembled WGS sequence"/>
</dbReference>